<protein>
    <submittedName>
        <fullName evidence="3">Uncharacterized protein</fullName>
    </submittedName>
</protein>
<accession>A0A7S2R8A6</accession>
<feature type="transmembrane region" description="Helical" evidence="2">
    <location>
        <begin position="322"/>
        <end position="342"/>
    </location>
</feature>
<name>A0A7S2R8A6_9STRA</name>
<proteinExistence type="predicted"/>
<keyword evidence="2" id="KW-0812">Transmembrane</keyword>
<evidence type="ECO:0000256" key="1">
    <source>
        <dbReference type="SAM" id="MobiDB-lite"/>
    </source>
</evidence>
<feature type="transmembrane region" description="Helical" evidence="2">
    <location>
        <begin position="182"/>
        <end position="200"/>
    </location>
</feature>
<keyword evidence="2" id="KW-1133">Transmembrane helix</keyword>
<gene>
    <name evidence="3" type="ORF">RMAR1173_LOCUS1784</name>
</gene>
<dbReference type="EMBL" id="HBHJ01002806">
    <property type="protein sequence ID" value="CAD9663539.1"/>
    <property type="molecule type" value="Transcribed_RNA"/>
</dbReference>
<reference evidence="3" key="1">
    <citation type="submission" date="2021-01" db="EMBL/GenBank/DDBJ databases">
        <authorList>
            <person name="Corre E."/>
            <person name="Pelletier E."/>
            <person name="Niang G."/>
            <person name="Scheremetjew M."/>
            <person name="Finn R."/>
            <person name="Kale V."/>
            <person name="Holt S."/>
            <person name="Cochrane G."/>
            <person name="Meng A."/>
            <person name="Brown T."/>
            <person name="Cohen L."/>
        </authorList>
    </citation>
    <scope>NUCLEOTIDE SEQUENCE</scope>
    <source>
        <strain evidence="3">CCMP1243</strain>
    </source>
</reference>
<dbReference type="AlphaFoldDB" id="A0A7S2R8A6"/>
<organism evidence="3">
    <name type="scientific">Rhizochromulina marina</name>
    <dbReference type="NCBI Taxonomy" id="1034831"/>
    <lineage>
        <taxon>Eukaryota</taxon>
        <taxon>Sar</taxon>
        <taxon>Stramenopiles</taxon>
        <taxon>Ochrophyta</taxon>
        <taxon>Dictyochophyceae</taxon>
        <taxon>Rhizochromulinales</taxon>
        <taxon>Rhizochromulina</taxon>
    </lineage>
</organism>
<feature type="region of interest" description="Disordered" evidence="1">
    <location>
        <begin position="1"/>
        <end position="21"/>
    </location>
</feature>
<sequence>MATLRRPHAGPQGGPERRVSGLDFGDAEQRLVYLRMAAEGAPRQLRPYLFTAAPAIVKLWMGLEKGCGAVWHLFDSYNKRYHLEDLMPCILGLLMAFYGSDFPLLIGAVVALRVTGIWQGIYHGFSAIWQQVETAWQATLADDRRDDNGDGVADVSQIPQSQLLIRKMLVVGKAVDPSRVKGALVMLWAGLLAVVASLKLRFAKSMTLGSAIGDIVTRPVLRHCTPFLKRSVDEDLHKWIEPGVNYVCRFTVMCTAFWFARVVAAVHSAVQGGQLFTTSLARFLHKRGLISFNPAASNLDELAGYVVAGIGLWWQLFYSTPLLLSLLFLPLQLLEWALRFFLVYA</sequence>
<evidence type="ECO:0000313" key="3">
    <source>
        <dbReference type="EMBL" id="CAD9663539.1"/>
    </source>
</evidence>
<feature type="transmembrane region" description="Helical" evidence="2">
    <location>
        <begin position="89"/>
        <end position="112"/>
    </location>
</feature>
<keyword evidence="2" id="KW-0472">Membrane</keyword>
<evidence type="ECO:0000256" key="2">
    <source>
        <dbReference type="SAM" id="Phobius"/>
    </source>
</evidence>